<name>A0A7K1Y5L8_9SPHI</name>
<dbReference type="Gene3D" id="2.170.130.10">
    <property type="entry name" value="TonB-dependent receptor, plug domain"/>
    <property type="match status" value="1"/>
</dbReference>
<dbReference type="Gene3D" id="2.60.40.1120">
    <property type="entry name" value="Carboxypeptidase-like, regulatory domain"/>
    <property type="match status" value="1"/>
</dbReference>
<evidence type="ECO:0000259" key="9">
    <source>
        <dbReference type="Pfam" id="PF07715"/>
    </source>
</evidence>
<dbReference type="Pfam" id="PF07715">
    <property type="entry name" value="Plug"/>
    <property type="match status" value="1"/>
</dbReference>
<keyword evidence="8" id="KW-0732">Signal</keyword>
<evidence type="ECO:0000256" key="7">
    <source>
        <dbReference type="PROSITE-ProRule" id="PRU01360"/>
    </source>
</evidence>
<feature type="signal peptide" evidence="8">
    <location>
        <begin position="1"/>
        <end position="20"/>
    </location>
</feature>
<proteinExistence type="inferred from homology"/>
<keyword evidence="3 7" id="KW-1134">Transmembrane beta strand</keyword>
<evidence type="ECO:0000256" key="3">
    <source>
        <dbReference type="ARBA" id="ARBA00022452"/>
    </source>
</evidence>
<dbReference type="PROSITE" id="PS52016">
    <property type="entry name" value="TONB_DEPENDENT_REC_3"/>
    <property type="match status" value="1"/>
</dbReference>
<dbReference type="InterPro" id="IPR008969">
    <property type="entry name" value="CarboxyPept-like_regulatory"/>
</dbReference>
<evidence type="ECO:0000313" key="10">
    <source>
        <dbReference type="EMBL" id="MXV49883.1"/>
    </source>
</evidence>
<dbReference type="InterPro" id="IPR023996">
    <property type="entry name" value="TonB-dep_OMP_SusC/RagA"/>
</dbReference>
<dbReference type="GO" id="GO:0009279">
    <property type="term" value="C:cell outer membrane"/>
    <property type="evidence" value="ECO:0007669"/>
    <property type="project" value="UniProtKB-SubCell"/>
</dbReference>
<evidence type="ECO:0000256" key="6">
    <source>
        <dbReference type="ARBA" id="ARBA00023237"/>
    </source>
</evidence>
<dbReference type="SUPFAM" id="SSF49464">
    <property type="entry name" value="Carboxypeptidase regulatory domain-like"/>
    <property type="match status" value="1"/>
</dbReference>
<keyword evidence="6 7" id="KW-0998">Cell outer membrane</keyword>
<dbReference type="Proteomes" id="UP000466586">
    <property type="component" value="Unassembled WGS sequence"/>
</dbReference>
<dbReference type="Gene3D" id="2.40.170.20">
    <property type="entry name" value="TonB-dependent receptor, beta-barrel domain"/>
    <property type="match status" value="1"/>
</dbReference>
<dbReference type="EMBL" id="WVHT01000001">
    <property type="protein sequence ID" value="MXV49883.1"/>
    <property type="molecule type" value="Genomic_DNA"/>
</dbReference>
<keyword evidence="4 7" id="KW-0812">Transmembrane</keyword>
<comment type="similarity">
    <text evidence="7">Belongs to the TonB-dependent receptor family.</text>
</comment>
<dbReference type="RefSeq" id="WP_160843047.1">
    <property type="nucleotide sequence ID" value="NZ_WVHT01000001.1"/>
</dbReference>
<feature type="chain" id="PRO_5029491895" evidence="8">
    <location>
        <begin position="21"/>
        <end position="1096"/>
    </location>
</feature>
<accession>A0A7K1Y5L8</accession>
<dbReference type="AlphaFoldDB" id="A0A7K1Y5L8"/>
<dbReference type="InterPro" id="IPR036942">
    <property type="entry name" value="Beta-barrel_TonB_sf"/>
</dbReference>
<organism evidence="10 11">
    <name type="scientific">Hufsiella arboris</name>
    <dbReference type="NCBI Taxonomy" id="2695275"/>
    <lineage>
        <taxon>Bacteria</taxon>
        <taxon>Pseudomonadati</taxon>
        <taxon>Bacteroidota</taxon>
        <taxon>Sphingobacteriia</taxon>
        <taxon>Sphingobacteriales</taxon>
        <taxon>Sphingobacteriaceae</taxon>
        <taxon>Hufsiella</taxon>
    </lineage>
</organism>
<evidence type="ECO:0000256" key="5">
    <source>
        <dbReference type="ARBA" id="ARBA00023136"/>
    </source>
</evidence>
<dbReference type="InterPro" id="IPR012910">
    <property type="entry name" value="Plug_dom"/>
</dbReference>
<evidence type="ECO:0000256" key="8">
    <source>
        <dbReference type="SAM" id="SignalP"/>
    </source>
</evidence>
<comment type="subcellular location">
    <subcellularLocation>
        <location evidence="1 7">Cell outer membrane</location>
        <topology evidence="1 7">Multi-pass membrane protein</topology>
    </subcellularLocation>
</comment>
<keyword evidence="11" id="KW-1185">Reference proteome</keyword>
<keyword evidence="5 7" id="KW-0472">Membrane</keyword>
<dbReference type="Pfam" id="PF13715">
    <property type="entry name" value="CarbopepD_reg_2"/>
    <property type="match status" value="1"/>
</dbReference>
<dbReference type="NCBIfam" id="TIGR04056">
    <property type="entry name" value="OMP_RagA_SusC"/>
    <property type="match status" value="1"/>
</dbReference>
<reference evidence="10 11" key="1">
    <citation type="submission" date="2019-11" db="EMBL/GenBank/DDBJ databases">
        <title>Pedobacter sp. HMF7647 Genome sequencing and assembly.</title>
        <authorList>
            <person name="Kang H."/>
            <person name="Kim H."/>
            <person name="Joh K."/>
        </authorList>
    </citation>
    <scope>NUCLEOTIDE SEQUENCE [LARGE SCALE GENOMIC DNA]</scope>
    <source>
        <strain evidence="10 11">HMF7647</strain>
    </source>
</reference>
<evidence type="ECO:0000313" key="11">
    <source>
        <dbReference type="Proteomes" id="UP000466586"/>
    </source>
</evidence>
<dbReference type="InterPro" id="IPR037066">
    <property type="entry name" value="Plug_dom_sf"/>
</dbReference>
<evidence type="ECO:0000256" key="4">
    <source>
        <dbReference type="ARBA" id="ARBA00022692"/>
    </source>
</evidence>
<dbReference type="InterPro" id="IPR039426">
    <property type="entry name" value="TonB-dep_rcpt-like"/>
</dbReference>
<comment type="caution">
    <text evidence="10">The sequence shown here is derived from an EMBL/GenBank/DDBJ whole genome shotgun (WGS) entry which is preliminary data.</text>
</comment>
<evidence type="ECO:0000256" key="1">
    <source>
        <dbReference type="ARBA" id="ARBA00004571"/>
    </source>
</evidence>
<protein>
    <submittedName>
        <fullName evidence="10">SusC/RagA family TonB-linked outer membrane protein</fullName>
    </submittedName>
</protein>
<evidence type="ECO:0000256" key="2">
    <source>
        <dbReference type="ARBA" id="ARBA00022448"/>
    </source>
</evidence>
<sequence length="1096" mass="119803">MKKLLLSLFASFVLVLTVLAQNRTVTGTVTAKDDGQPLPGVSVKVKGSSNGTQTGPNGRYSLSVPANAVLVFSYIGFTQREIPVGASENVSIALATDAKQLTEVIVTGAYGLKQSSRAASSDAQVVSQEQLNPIRQTNLNNGLAGKVAGIQVRSQSAATLGRNTEIRLRGASGFGTGSGALYVVDGTIVPNIDDINLDDIDNVSVLQGPASSAQFGSQGANGAIVITTSRGKKADGVGITLNLGANFDNAYVLPNYQNTYAGGAAGDLMQYNWKQGDPEEWKALDGKYYHDYSDDSSWGPKMVGQEYVPWYAWYPGTKYSYKTASLNPQKDNAKDYFNTGVTLNNGLIISKAADNFAYKLSYNNQYVRGLIPNSDLKKNVLNFNTSYDLNKYFTASANINYVTQKVGGEGGDGSNDYDAYSSQSSGSFNQWFHRDLDMNIMNELRGLTVPDATTPVGLYGSWNHANPSSYDPSNPRAFYAGNYWYNFYTYYDLANVVNQRDRLYGDVAFTYKVNNDLKFTATYRKNLTTTLGEAKYSSQLNYSGLQTTGNNPTAKGFYGTAETYSNRQNYEFLASYNKQIQDFTIGVNAGTDIFSWDYKDNAASTVNGLSVDDLFTVGNSVDQPAIGNGRVQEKYRAVLGTASVGYKNFLFLNATLRNDWFSTLPADNNSILSKSFGGSFVFSDLLPSTKPWLSYGKARVSYGEIPQALGTSTTTFGAYRYPGGLYGVSQYKYGTNILMSTPDQFVDPSIQGTVTASTEFGLELSFLNNRLNVEGTYYTGKDKNIPQSLGVNGASGYSTILTNIGLIKRTGLELTLGGTPVKSPNFQWNINATFSRLLKNDVEEVSKKYDVTRITPSGAQVWGSTMPYLVHEEGKRWGQIYGNGIKRNENGVPLLTSSGAYINDPNVYFGSVLPMYTGGLQNSFTVMKDFVVNVNIDYQYGGKFVSLSNMWGSYSGLTARTAALNDKGVPVRDAVADGGGVHVFGVDQTTGSPADYYVDAKTYYQNLYNNKTFDDYIYDLSFIKLRELSIGYKIPVKKLNINKYVKNATVSLTGRNLWLLYSTTKDFDPSEVSYIYGETAQLPGTRGFGFNLRVGF</sequence>
<dbReference type="SUPFAM" id="SSF56935">
    <property type="entry name" value="Porins"/>
    <property type="match status" value="1"/>
</dbReference>
<keyword evidence="2 7" id="KW-0813">Transport</keyword>
<feature type="domain" description="TonB-dependent receptor plug" evidence="9">
    <location>
        <begin position="118"/>
        <end position="223"/>
    </location>
</feature>
<gene>
    <name evidence="10" type="ORF">GS399_02790</name>
</gene>